<dbReference type="InterPro" id="IPR003593">
    <property type="entry name" value="AAA+_ATPase"/>
</dbReference>
<dbReference type="CDD" id="cd03232">
    <property type="entry name" value="ABCG_PDR_domain2"/>
    <property type="match status" value="1"/>
</dbReference>
<sequence>MASALAGDDLARSQSIREMSERQYDDEEELRWAAIERLPTYDRLRKGMLKQVLDTGRVVPREVDVTILGMQDKKQLMESILKIEEDNEKFLRRLRDRTDRVGIEIPKIEVRYEHLSVEGDVHVGSRALPTLLNATLNTLERVLGLVRLAPSKKRKIQILKDVNGILRPSRMTLLLGPPGAGKTTLLLAPTGKLDSDLRVTGKVTYCGHELNEFVPQRTCVYISQHDLHHGEMTVRETLDFSGRCLGVGTRYSMLAELSRRERAAGIKPDPEIDAFMKATAVSGQETSLVTDYVLKILGLDMCADIMVGDQMRRGVSGGQKKRVTTGEMLVGPAKALFMDEISTGLDSSTTYKICKFMRQMVHIMDVTMMISLLQPAPETYDLFDDIVLLSEGQVIYQGPRENVLEFFEHMGFKCPERKGVADFLQEVTSKKDQEQYWFKKNQPYQYVSVDDFVQGFKSFPIGQQLSSDLRVPYEKSKTHPAALAKQKYGISNMELFKACFAREWLLMKRNSFVFIFKTTQITIMSLITMTVFLRTEMPVGTVEDGVKFFGALFFSLINVMFNGVAELSMTVFRLPVFYKQRDFLLYPAWAFGLPIWILRIPLSFMESGIWIILTYYTIGFAPAASRFFKQFLAFFGIHQMALSLFRFIAAVGRTPVVTDPLGIFTLLLVFVLAGFIVSKDNIKPWMIWGYYMSPLMYGQNAIAMNEFLDERWSKPNLDPRINEPTVGRVLLKSRGLFVQKYQYWICIGALFGFSFLFNILFIAALTWLPAWGETKAVVLDEEADKKNKPLSSQLAKEGTDMQVRSSSEIVSSAENIQRRGMVLPFQPLSLAFSHVNYYVDMPAEMKSRGVEEDRLQLLRDVSGAFRPGVLTALVGVSGAGKTTLMDVLAGRKTGGYIEGSISISGYPKNQSKFARVSGYCEQNDIHSPNVTVYESLQYSAWLRLSSDIKTKTRKMFVEEVMELVELNPIRDALVGLPGVNGLSTEQRKRLTIAVELVANPSIIFMDEPTSGLDARAAAIVMRTVRNTVDTGRTVVCTIHQPSIDIFEAFDELLLMKSGGRVIYGGSLGCHSHKLIEYFEAVPGVPKIRDRYNPATWMLEVSAPAVEAQLDVDFADIYENSDLYKRNQELIEELSTPAPGSKDLYFPTEYSQPFLTQCKACFWKQHWSYWRNSRYNATRFFLTVVIGVLFGLIFWNKGQQMTKQQDLMNLLGAMYSAVLFLGATNASAVQSVVAIERTVFYRERAAGMYSPLPYAFGHVAIETIYVAIQTFVYSLLLYSMIGFQWEAGKFFWFYYYMLMCFIYFTMYGMMVVALTRSHQVATIAMSFFMSFWNLFSGFVIPRPQIPIWWRWYYWASPVAWTLYGVVTSQVGDKKGNLEIPGAGDMPLKQFLKQELGFDYDFLPIVAVAHIGWVLLFFIVFAYGIKFLNFQKR</sequence>
<evidence type="ECO:0000256" key="8">
    <source>
        <dbReference type="ARBA" id="ARBA00022989"/>
    </source>
</evidence>
<proteinExistence type="inferred from homology"/>
<dbReference type="Pfam" id="PF14510">
    <property type="entry name" value="ABC_trans_N"/>
    <property type="match status" value="1"/>
</dbReference>
<evidence type="ECO:0000256" key="2">
    <source>
        <dbReference type="ARBA" id="ARBA00006012"/>
    </source>
</evidence>
<feature type="transmembrane region" description="Helical" evidence="10">
    <location>
        <begin position="661"/>
        <end position="678"/>
    </location>
</feature>
<dbReference type="Pfam" id="PF19055">
    <property type="entry name" value="ABC2_membrane_7"/>
    <property type="match status" value="1"/>
</dbReference>
<keyword evidence="9 10" id="KW-0472">Membrane</keyword>
<accession>A0A8B8MXA4</accession>
<evidence type="ECO:0000256" key="4">
    <source>
        <dbReference type="ARBA" id="ARBA00022692"/>
    </source>
</evidence>
<dbReference type="SMART" id="SM00382">
    <property type="entry name" value="AAA"/>
    <property type="match status" value="2"/>
</dbReference>
<feature type="transmembrane region" description="Helical" evidence="10">
    <location>
        <begin position="1400"/>
        <end position="1423"/>
    </location>
</feature>
<dbReference type="Pfam" id="PF08370">
    <property type="entry name" value="PDR_assoc"/>
    <property type="match status" value="1"/>
</dbReference>
<keyword evidence="6" id="KW-0547">Nucleotide-binding</keyword>
<evidence type="ECO:0000256" key="3">
    <source>
        <dbReference type="ARBA" id="ARBA00022448"/>
    </source>
</evidence>
<keyword evidence="4 10" id="KW-0812">Transmembrane</keyword>
<feature type="transmembrane region" description="Helical" evidence="10">
    <location>
        <begin position="1289"/>
        <end position="1313"/>
    </location>
</feature>
<dbReference type="Pfam" id="PF00005">
    <property type="entry name" value="ABC_tran"/>
    <property type="match status" value="2"/>
</dbReference>
<dbReference type="Pfam" id="PF01061">
    <property type="entry name" value="ABC2_membrane"/>
    <property type="match status" value="2"/>
</dbReference>
<evidence type="ECO:0000256" key="10">
    <source>
        <dbReference type="SAM" id="Phobius"/>
    </source>
</evidence>
<feature type="transmembrane region" description="Helical" evidence="10">
    <location>
        <begin position="583"/>
        <end position="602"/>
    </location>
</feature>
<dbReference type="GeneID" id="115728556"/>
<keyword evidence="5" id="KW-0677">Repeat</keyword>
<keyword evidence="12" id="KW-1185">Reference proteome</keyword>
<keyword evidence="3" id="KW-0813">Transport</keyword>
<feature type="domain" description="ABC transporter" evidence="11">
    <location>
        <begin position="830"/>
        <end position="1082"/>
    </location>
</feature>
<dbReference type="InterPro" id="IPR029481">
    <property type="entry name" value="ABC_trans_N"/>
</dbReference>
<evidence type="ECO:0000256" key="7">
    <source>
        <dbReference type="ARBA" id="ARBA00022840"/>
    </source>
</evidence>
<reference evidence="13" key="1">
    <citation type="submission" date="2025-08" db="UniProtKB">
        <authorList>
            <consortium name="RefSeq"/>
        </authorList>
    </citation>
    <scope>IDENTIFICATION</scope>
    <source>
        <tissue evidence="13">Leaf</tissue>
    </source>
</reference>
<dbReference type="CDD" id="cd03233">
    <property type="entry name" value="ABCG_PDR_domain1"/>
    <property type="match status" value="1"/>
</dbReference>
<feature type="transmembrane region" description="Helical" evidence="10">
    <location>
        <begin position="1254"/>
        <end position="1277"/>
    </location>
</feature>
<keyword evidence="7" id="KW-0067">ATP-binding</keyword>
<dbReference type="InterPro" id="IPR034001">
    <property type="entry name" value="ABCG_PDR_1"/>
</dbReference>
<dbReference type="InterPro" id="IPR034003">
    <property type="entry name" value="ABCG_PDR_2"/>
</dbReference>
<gene>
    <name evidence="13" type="primary">LOC115728556</name>
</gene>
<feature type="transmembrane region" description="Helical" evidence="10">
    <location>
        <begin position="1176"/>
        <end position="1194"/>
    </location>
</feature>
<feature type="domain" description="ABC transporter" evidence="11">
    <location>
        <begin position="140"/>
        <end position="416"/>
    </location>
</feature>
<feature type="transmembrane region" description="Helical" evidence="10">
    <location>
        <begin position="512"/>
        <end position="533"/>
    </location>
</feature>
<dbReference type="GO" id="GO:0016887">
    <property type="term" value="F:ATP hydrolysis activity"/>
    <property type="evidence" value="ECO:0007669"/>
    <property type="project" value="InterPro"/>
</dbReference>
<keyword evidence="8 10" id="KW-1133">Transmembrane helix</keyword>
<feature type="transmembrane region" description="Helical" evidence="10">
    <location>
        <begin position="548"/>
        <end position="571"/>
    </location>
</feature>
<dbReference type="KEGG" id="rarg:115728556"/>
<comment type="similarity">
    <text evidence="2">Belongs to the ABC transporter superfamily. ABCG family. PDR (TC 3.A.1.205) subfamily.</text>
</comment>
<feature type="transmembrane region" description="Helical" evidence="10">
    <location>
        <begin position="608"/>
        <end position="624"/>
    </location>
</feature>
<evidence type="ECO:0000256" key="9">
    <source>
        <dbReference type="ARBA" id="ARBA00023136"/>
    </source>
</evidence>
<evidence type="ECO:0000313" key="12">
    <source>
        <dbReference type="Proteomes" id="UP000827889"/>
    </source>
</evidence>
<evidence type="ECO:0000256" key="1">
    <source>
        <dbReference type="ARBA" id="ARBA00004141"/>
    </source>
</evidence>
<feature type="transmembrane region" description="Helical" evidence="10">
    <location>
        <begin position="1319"/>
        <end position="1338"/>
    </location>
</feature>
<dbReference type="GO" id="GO:0016020">
    <property type="term" value="C:membrane"/>
    <property type="evidence" value="ECO:0007669"/>
    <property type="project" value="UniProtKB-SubCell"/>
</dbReference>
<dbReference type="InterPro" id="IPR013581">
    <property type="entry name" value="PDR_assoc"/>
</dbReference>
<name>A0A8B8MXA4_9MYRT</name>
<feature type="transmembrane region" description="Helical" evidence="10">
    <location>
        <begin position="741"/>
        <end position="768"/>
    </location>
</feature>
<dbReference type="InterPro" id="IPR013525">
    <property type="entry name" value="ABC2_TM"/>
</dbReference>
<feature type="transmembrane region" description="Helical" evidence="10">
    <location>
        <begin position="1206"/>
        <end position="1234"/>
    </location>
</feature>
<evidence type="ECO:0000256" key="5">
    <source>
        <dbReference type="ARBA" id="ARBA00022737"/>
    </source>
</evidence>
<dbReference type="PANTHER" id="PTHR48040">
    <property type="entry name" value="PLEIOTROPIC DRUG RESISTANCE PROTEIN 1-LIKE ISOFORM X1"/>
    <property type="match status" value="1"/>
</dbReference>
<evidence type="ECO:0000256" key="6">
    <source>
        <dbReference type="ARBA" id="ARBA00022741"/>
    </source>
</evidence>
<dbReference type="SUPFAM" id="SSF52540">
    <property type="entry name" value="P-loop containing nucleoside triphosphate hydrolases"/>
    <property type="match status" value="2"/>
</dbReference>
<feature type="transmembrane region" description="Helical" evidence="10">
    <location>
        <begin position="631"/>
        <end position="649"/>
    </location>
</feature>
<dbReference type="InterPro" id="IPR043926">
    <property type="entry name" value="ABCG_dom"/>
</dbReference>
<dbReference type="PROSITE" id="PS50893">
    <property type="entry name" value="ABC_TRANSPORTER_2"/>
    <property type="match status" value="2"/>
</dbReference>
<comment type="subcellular location">
    <subcellularLocation>
        <location evidence="1">Membrane</location>
        <topology evidence="1">Multi-pass membrane protein</topology>
    </subcellularLocation>
</comment>
<feature type="transmembrane region" description="Helical" evidence="10">
    <location>
        <begin position="1350"/>
        <end position="1369"/>
    </location>
</feature>
<dbReference type="GO" id="GO:0140359">
    <property type="term" value="F:ABC-type transporter activity"/>
    <property type="evidence" value="ECO:0007669"/>
    <property type="project" value="InterPro"/>
</dbReference>
<organism evidence="12 13">
    <name type="scientific">Rhodamnia argentea</name>
    <dbReference type="NCBI Taxonomy" id="178133"/>
    <lineage>
        <taxon>Eukaryota</taxon>
        <taxon>Viridiplantae</taxon>
        <taxon>Streptophyta</taxon>
        <taxon>Embryophyta</taxon>
        <taxon>Tracheophyta</taxon>
        <taxon>Spermatophyta</taxon>
        <taxon>Magnoliopsida</taxon>
        <taxon>eudicotyledons</taxon>
        <taxon>Gunneridae</taxon>
        <taxon>Pentapetalae</taxon>
        <taxon>rosids</taxon>
        <taxon>malvids</taxon>
        <taxon>Myrtales</taxon>
        <taxon>Myrtaceae</taxon>
        <taxon>Myrtoideae</taxon>
        <taxon>Myrteae</taxon>
        <taxon>Australasian group</taxon>
        <taxon>Rhodamnia</taxon>
    </lineage>
</organism>
<evidence type="ECO:0000313" key="13">
    <source>
        <dbReference type="RefSeq" id="XP_030514735.2"/>
    </source>
</evidence>
<dbReference type="Gene3D" id="3.40.50.300">
    <property type="entry name" value="P-loop containing nucleotide triphosphate hydrolases"/>
    <property type="match status" value="2"/>
</dbReference>
<protein>
    <submittedName>
        <fullName evidence="13">Pleiotropic drug resistance protein 2-like</fullName>
    </submittedName>
</protein>
<dbReference type="InterPro" id="IPR027417">
    <property type="entry name" value="P-loop_NTPase"/>
</dbReference>
<evidence type="ECO:0000259" key="11">
    <source>
        <dbReference type="PROSITE" id="PS50893"/>
    </source>
</evidence>
<dbReference type="InterPro" id="IPR003439">
    <property type="entry name" value="ABC_transporter-like_ATP-bd"/>
</dbReference>
<dbReference type="RefSeq" id="XP_030514735.2">
    <property type="nucleotide sequence ID" value="XM_030658875.2"/>
</dbReference>
<dbReference type="PANTHER" id="PTHR48040:SF42">
    <property type="entry name" value="ABC TRANSPORTER DOMAIN-CONTAINING PROTEIN"/>
    <property type="match status" value="1"/>
</dbReference>
<dbReference type="GO" id="GO:0005524">
    <property type="term" value="F:ATP binding"/>
    <property type="evidence" value="ECO:0007669"/>
    <property type="project" value="UniProtKB-KW"/>
</dbReference>
<dbReference type="Proteomes" id="UP000827889">
    <property type="component" value="Chromosome 9"/>
</dbReference>